<dbReference type="RefSeq" id="WP_078712615.1">
    <property type="nucleotide sequence ID" value="NZ_FUWY01000007.1"/>
</dbReference>
<keyword evidence="2" id="KW-1185">Reference proteome</keyword>
<dbReference type="EMBL" id="FUWY01000007">
    <property type="protein sequence ID" value="SJZ96039.1"/>
    <property type="molecule type" value="Genomic_DNA"/>
</dbReference>
<dbReference type="STRING" id="118967.SAMN02745191_2224"/>
<proteinExistence type="predicted"/>
<name>A0A1T4PX26_9FIRM</name>
<dbReference type="AlphaFoldDB" id="A0A1T4PX26"/>
<evidence type="ECO:0008006" key="3">
    <source>
        <dbReference type="Google" id="ProtNLM"/>
    </source>
</evidence>
<accession>A0A1T4PX26</accession>
<dbReference type="Proteomes" id="UP000243297">
    <property type="component" value="Unassembled WGS sequence"/>
</dbReference>
<evidence type="ECO:0000313" key="1">
    <source>
        <dbReference type="EMBL" id="SJZ96039.1"/>
    </source>
</evidence>
<sequence length="356" mass="39238">MSKRKKGIKASAGITILVLVLLICIGTATAFVLFTKTNLAKQEAKLPESAISLYLKQIKNNDFNGIYENSLLIDPHLNSKEDYDQAIKNIYDGVSLDKLIYQEEKSASDDLLYGLYDGNVKVAVIKLVKGTDGKWLASTVFQGDHSSIVEAPAGVIFKVNGVEVTNDYISNKNVTATNFSGLDDQSDAPKVVRYELNNLISEPVITTDNSGYTTIKDALSNTYFIGKETTDSDLEETIINAGKTVARYPTKDGTLGAIGAITITGSDFYDRIKTMDNQWYAAHGTSQFSNEEVLSIVQQDENSMIANVIFDYYIASGSTSKEYHIGYQISFLNVRGTWKIAGFAIDNEMNPKTKIW</sequence>
<reference evidence="2" key="1">
    <citation type="submission" date="2017-02" db="EMBL/GenBank/DDBJ databases">
        <authorList>
            <person name="Varghese N."/>
            <person name="Submissions S."/>
        </authorList>
    </citation>
    <scope>NUCLEOTIDE SEQUENCE [LARGE SCALE GENOMIC DNA]</scope>
    <source>
        <strain evidence="2">ATCC 25662</strain>
    </source>
</reference>
<gene>
    <name evidence="1" type="ORF">SAMN02745191_2224</name>
</gene>
<evidence type="ECO:0000313" key="2">
    <source>
        <dbReference type="Proteomes" id="UP000243297"/>
    </source>
</evidence>
<protein>
    <recommendedName>
        <fullName evidence="3">NTF2-like N-terminal transpeptidase domain-containing protein</fullName>
    </recommendedName>
</protein>
<organism evidence="1 2">
    <name type="scientific">Anaerorhabdus furcosa</name>
    <dbReference type="NCBI Taxonomy" id="118967"/>
    <lineage>
        <taxon>Bacteria</taxon>
        <taxon>Bacillati</taxon>
        <taxon>Bacillota</taxon>
        <taxon>Erysipelotrichia</taxon>
        <taxon>Erysipelotrichales</taxon>
        <taxon>Erysipelotrichaceae</taxon>
        <taxon>Anaerorhabdus</taxon>
    </lineage>
</organism>